<proteinExistence type="predicted"/>
<keyword evidence="3" id="KW-1185">Reference proteome</keyword>
<dbReference type="EMBL" id="CM009749">
    <property type="protein sequence ID" value="PUZ75563.1"/>
    <property type="molecule type" value="Genomic_DNA"/>
</dbReference>
<evidence type="ECO:0000256" key="1">
    <source>
        <dbReference type="SAM" id="MobiDB-lite"/>
    </source>
</evidence>
<sequence>MSSMKAAVGEHRRHVPAQPRKPARRRRRPRRGLQAPGEVLGRLAVAVADAHAKRGSRRWAGGEPAAERVLPDRRSAGVRVSQEVPRALGSSAPAAAAAARRAPGRDGQATRGSRRPRTGRGAKASAAGNPPSAQTKGQRRRHWSSRANRTRGAIERRREEKWDNSITAGGERYQVCICCYLFTLPSTNGTVGVSVSLSLNF</sequence>
<gene>
    <name evidence="2" type="ORF">GQ55_1G185400</name>
</gene>
<organism evidence="2 3">
    <name type="scientific">Panicum hallii var. hallii</name>
    <dbReference type="NCBI Taxonomy" id="1504633"/>
    <lineage>
        <taxon>Eukaryota</taxon>
        <taxon>Viridiplantae</taxon>
        <taxon>Streptophyta</taxon>
        <taxon>Embryophyta</taxon>
        <taxon>Tracheophyta</taxon>
        <taxon>Spermatophyta</taxon>
        <taxon>Magnoliopsida</taxon>
        <taxon>Liliopsida</taxon>
        <taxon>Poales</taxon>
        <taxon>Poaceae</taxon>
        <taxon>PACMAD clade</taxon>
        <taxon>Panicoideae</taxon>
        <taxon>Panicodae</taxon>
        <taxon>Paniceae</taxon>
        <taxon>Panicinae</taxon>
        <taxon>Panicum</taxon>
        <taxon>Panicum sect. Panicum</taxon>
    </lineage>
</organism>
<name>A0A2T7F655_9POAL</name>
<feature type="region of interest" description="Disordered" evidence="1">
    <location>
        <begin position="1"/>
        <end position="158"/>
    </location>
</feature>
<reference evidence="2 3" key="1">
    <citation type="submission" date="2018-04" db="EMBL/GenBank/DDBJ databases">
        <title>WGS assembly of Panicum hallii var. hallii HAL2.</title>
        <authorList>
            <person name="Lovell J."/>
            <person name="Jenkins J."/>
            <person name="Lowry D."/>
            <person name="Mamidi S."/>
            <person name="Sreedasyam A."/>
            <person name="Weng X."/>
            <person name="Barry K."/>
            <person name="Bonette J."/>
            <person name="Campitelli B."/>
            <person name="Daum C."/>
            <person name="Gordon S."/>
            <person name="Gould B."/>
            <person name="Lipzen A."/>
            <person name="MacQueen A."/>
            <person name="Palacio-Mejia J."/>
            <person name="Plott C."/>
            <person name="Shakirov E."/>
            <person name="Shu S."/>
            <person name="Yoshinaga Y."/>
            <person name="Zane M."/>
            <person name="Rokhsar D."/>
            <person name="Grimwood J."/>
            <person name="Schmutz J."/>
            <person name="Juenger T."/>
        </authorList>
    </citation>
    <scope>NUCLEOTIDE SEQUENCE [LARGE SCALE GENOMIC DNA]</scope>
    <source>
        <strain evidence="3">cv. HAL2</strain>
    </source>
</reference>
<evidence type="ECO:0000313" key="2">
    <source>
        <dbReference type="EMBL" id="PUZ75563.1"/>
    </source>
</evidence>
<feature type="compositionally biased region" description="Basic and acidic residues" evidence="1">
    <location>
        <begin position="65"/>
        <end position="75"/>
    </location>
</feature>
<dbReference type="Proteomes" id="UP000244336">
    <property type="component" value="Chromosome 1"/>
</dbReference>
<protein>
    <submittedName>
        <fullName evidence="2">Uncharacterized protein</fullName>
    </submittedName>
</protein>
<feature type="compositionally biased region" description="Basic residues" evidence="1">
    <location>
        <begin position="11"/>
        <end position="31"/>
    </location>
</feature>
<accession>A0A2T7F655</accession>
<feature type="compositionally biased region" description="Low complexity" evidence="1">
    <location>
        <begin position="86"/>
        <end position="101"/>
    </location>
</feature>
<evidence type="ECO:0000313" key="3">
    <source>
        <dbReference type="Proteomes" id="UP000244336"/>
    </source>
</evidence>
<dbReference type="AlphaFoldDB" id="A0A2T7F655"/>
<dbReference type="Gramene" id="PUZ75563">
    <property type="protein sequence ID" value="PUZ75563"/>
    <property type="gene ID" value="GQ55_1G185400"/>
</dbReference>